<feature type="signal peptide" evidence="7">
    <location>
        <begin position="1"/>
        <end position="39"/>
    </location>
</feature>
<evidence type="ECO:0000256" key="3">
    <source>
        <dbReference type="ARBA" id="ARBA00011557"/>
    </source>
</evidence>
<feature type="chain" id="PRO_5047090645" description="sn-glycerol-3-phosphate-binding periplasmic protein UgpB" evidence="7">
    <location>
        <begin position="40"/>
        <end position="449"/>
    </location>
</feature>
<dbReference type="InterPro" id="IPR006059">
    <property type="entry name" value="SBP"/>
</dbReference>
<dbReference type="EMBL" id="JHEM01000026">
    <property type="protein sequence ID" value="KCB22037.1"/>
    <property type="molecule type" value="Genomic_DNA"/>
</dbReference>
<evidence type="ECO:0000256" key="2">
    <source>
        <dbReference type="ARBA" id="ARBA00008520"/>
    </source>
</evidence>
<sequence length="449" mass="49323">MVYEPMKKLQLTGITRAMAASRRAWVFGLAMAAVGVAHADTVQIQVWHTLSGPNKAEFEKLAKQYNKEQDAVEVKLRDFPTQAALQQEATAAVKAKKAPNLIQLADNHSPEVVAEHKAILPMYQLLAKYPIKDLNWFLPDTASFTRDGKGRLLAFPWMAEVPVMFYNTTLYKKAGLNPNQPARTWTALQAELLKLRDVADIDCPYASSNQVSVHLENLAPVNNQLYASNSNGLAASKQAPTMQFDTLYMRHVSLMVSWKRSLLFTAYSNDNKSDALFAKGECGVLTAGSSAFGTFNNTRGLSFGVAPLPYYDQVTQTPGRPFVSGSALWALEGNPAAQEKATAQFLAWLSKPVVAAEWHQRTGYLPLTEAAFRASDVSFYDKIPGAQQLVASLRTQQVPANARGFRIANYDRIENVLNAQLTDAFDGKTPPVAALNNAIGQARNLAAQR</sequence>
<keyword evidence="5" id="KW-0813">Transport</keyword>
<comment type="subunit">
    <text evidence="3">The complex is composed of two ATP-binding proteins (UgpC), two transmembrane proteins (UgpA and UgpE) and a solute-binding protein (UgpB).</text>
</comment>
<evidence type="ECO:0000313" key="8">
    <source>
        <dbReference type="EMBL" id="KCB22037.1"/>
    </source>
</evidence>
<dbReference type="PANTHER" id="PTHR43649:SF31">
    <property type="entry name" value="SN-GLYCEROL-3-PHOSPHATE-BINDING PERIPLASMIC PROTEIN UGPB"/>
    <property type="match status" value="1"/>
</dbReference>
<dbReference type="PANTHER" id="PTHR43649">
    <property type="entry name" value="ARABINOSE-BINDING PROTEIN-RELATED"/>
    <property type="match status" value="1"/>
</dbReference>
<reference evidence="8 9" key="1">
    <citation type="submission" date="2014-03" db="EMBL/GenBank/DDBJ databases">
        <title>Genome sequence of Bordetella hinzii.</title>
        <authorList>
            <person name="Register K."/>
            <person name="Harvill E."/>
            <person name="Goodfield L.L."/>
            <person name="Ivanov Y.V."/>
            <person name="Meyer J.A."/>
            <person name="Muse S.J."/>
            <person name="Jacobs N."/>
            <person name="Bendor L."/>
            <person name="Smallridge W.E."/>
            <person name="Brinkac L.M."/>
            <person name="Sanka R."/>
            <person name="Kim M."/>
            <person name="Losada L."/>
        </authorList>
    </citation>
    <scope>NUCLEOTIDE SEQUENCE [LARGE SCALE GENOMIC DNA]</scope>
    <source>
        <strain evidence="8 9">OH87 BAL007II</strain>
    </source>
</reference>
<comment type="similarity">
    <text evidence="2">Belongs to the bacterial solute-binding protein 1 family.</text>
</comment>
<keyword evidence="9" id="KW-1185">Reference proteome</keyword>
<organism evidence="8 9">
    <name type="scientific">Bordetella hinzii OH87 BAL007II</name>
    <dbReference type="NCBI Taxonomy" id="1331262"/>
    <lineage>
        <taxon>Bacteria</taxon>
        <taxon>Pseudomonadati</taxon>
        <taxon>Pseudomonadota</taxon>
        <taxon>Betaproteobacteria</taxon>
        <taxon>Burkholderiales</taxon>
        <taxon>Alcaligenaceae</taxon>
        <taxon>Bordetella</taxon>
    </lineage>
</organism>
<dbReference type="Gene3D" id="3.40.190.10">
    <property type="entry name" value="Periplasmic binding protein-like II"/>
    <property type="match status" value="2"/>
</dbReference>
<dbReference type="Proteomes" id="UP000025748">
    <property type="component" value="Unassembled WGS sequence"/>
</dbReference>
<evidence type="ECO:0000256" key="6">
    <source>
        <dbReference type="ARBA" id="ARBA00022729"/>
    </source>
</evidence>
<evidence type="ECO:0000256" key="5">
    <source>
        <dbReference type="ARBA" id="ARBA00022448"/>
    </source>
</evidence>
<dbReference type="SUPFAM" id="SSF53850">
    <property type="entry name" value="Periplasmic binding protein-like II"/>
    <property type="match status" value="1"/>
</dbReference>
<evidence type="ECO:0000256" key="1">
    <source>
        <dbReference type="ARBA" id="ARBA00004418"/>
    </source>
</evidence>
<comment type="caution">
    <text evidence="8">The sequence shown here is derived from an EMBL/GenBank/DDBJ whole genome shotgun (WGS) entry which is preliminary data.</text>
</comment>
<proteinExistence type="inferred from homology"/>
<protein>
    <recommendedName>
        <fullName evidence="4">sn-glycerol-3-phosphate-binding periplasmic protein UgpB</fullName>
    </recommendedName>
</protein>
<keyword evidence="6 7" id="KW-0732">Signal</keyword>
<comment type="subcellular location">
    <subcellularLocation>
        <location evidence="1">Periplasm</location>
    </subcellularLocation>
</comment>
<evidence type="ECO:0000256" key="7">
    <source>
        <dbReference type="SAM" id="SignalP"/>
    </source>
</evidence>
<accession>A0ABR4QVF9</accession>
<dbReference type="InterPro" id="IPR050490">
    <property type="entry name" value="Bact_solute-bd_prot1"/>
</dbReference>
<evidence type="ECO:0000313" key="9">
    <source>
        <dbReference type="Proteomes" id="UP000025748"/>
    </source>
</evidence>
<gene>
    <name evidence="8" type="ORF">L544_2315</name>
</gene>
<dbReference type="Pfam" id="PF13416">
    <property type="entry name" value="SBP_bac_8"/>
    <property type="match status" value="1"/>
</dbReference>
<name>A0ABR4QVF9_9BORD</name>
<evidence type="ECO:0000256" key="4">
    <source>
        <dbReference type="ARBA" id="ARBA00017470"/>
    </source>
</evidence>